<comment type="caution">
    <text evidence="1">The sequence shown here is derived from an EMBL/GenBank/DDBJ whole genome shotgun (WGS) entry which is preliminary data.</text>
</comment>
<evidence type="ECO:0000313" key="1">
    <source>
        <dbReference type="EMBL" id="GAA4717273.1"/>
    </source>
</evidence>
<sequence>MTPDLESVMTIALGTYAEDEHRSEVLALSRDIVALMLRCQESGISWAQVLVEADNCLREYNMQRDPEEPAYEGDLGRGTSGGIESTEGAGWSWRVNAQTARWYMRGRLELAQLDDAGLTKTLDFWLGRDESITDSIEQVIELAVASALSAPVAMPASAAPTE</sequence>
<dbReference type="Proteomes" id="UP001500556">
    <property type="component" value="Unassembled WGS sequence"/>
</dbReference>
<dbReference type="EMBL" id="BAABLO010000004">
    <property type="protein sequence ID" value="GAA4717273.1"/>
    <property type="molecule type" value="Genomic_DNA"/>
</dbReference>
<dbReference type="RefSeq" id="WP_345501961.1">
    <property type="nucleotide sequence ID" value="NZ_BAABLO010000004.1"/>
</dbReference>
<keyword evidence="2" id="KW-1185">Reference proteome</keyword>
<reference evidence="2" key="1">
    <citation type="journal article" date="2019" name="Int. J. Syst. Evol. Microbiol.">
        <title>The Global Catalogue of Microorganisms (GCM) 10K type strain sequencing project: providing services to taxonomists for standard genome sequencing and annotation.</title>
        <authorList>
            <consortium name="The Broad Institute Genomics Platform"/>
            <consortium name="The Broad Institute Genome Sequencing Center for Infectious Disease"/>
            <person name="Wu L."/>
            <person name="Ma J."/>
        </authorList>
    </citation>
    <scope>NUCLEOTIDE SEQUENCE [LARGE SCALE GENOMIC DNA]</scope>
    <source>
        <strain evidence="2">JCM 18961</strain>
    </source>
</reference>
<protein>
    <submittedName>
        <fullName evidence="1">Uncharacterized protein</fullName>
    </submittedName>
</protein>
<proteinExistence type="predicted"/>
<name>A0ABP8XZV6_9MICO</name>
<accession>A0ABP8XZV6</accession>
<evidence type="ECO:0000313" key="2">
    <source>
        <dbReference type="Proteomes" id="UP001500556"/>
    </source>
</evidence>
<organism evidence="1 2">
    <name type="scientific">Pedococcus ginsenosidimutans</name>
    <dbReference type="NCBI Taxonomy" id="490570"/>
    <lineage>
        <taxon>Bacteria</taxon>
        <taxon>Bacillati</taxon>
        <taxon>Actinomycetota</taxon>
        <taxon>Actinomycetes</taxon>
        <taxon>Micrococcales</taxon>
        <taxon>Intrasporangiaceae</taxon>
        <taxon>Pedococcus</taxon>
    </lineage>
</organism>
<gene>
    <name evidence="1" type="ORF">GCM10025782_12980</name>
</gene>